<accession>A0ACC1HHT6</accession>
<keyword evidence="2" id="KW-1185">Reference proteome</keyword>
<name>A0ACC1HHT6_9FUNG</name>
<reference evidence="1" key="1">
    <citation type="submission" date="2022-06" db="EMBL/GenBank/DDBJ databases">
        <title>Phylogenomic reconstructions and comparative analyses of Kickxellomycotina fungi.</title>
        <authorList>
            <person name="Reynolds N.K."/>
            <person name="Stajich J.E."/>
            <person name="Barry K."/>
            <person name="Grigoriev I.V."/>
            <person name="Crous P."/>
            <person name="Smith M.E."/>
        </authorList>
    </citation>
    <scope>NUCLEOTIDE SEQUENCE</scope>
    <source>
        <strain evidence="1">RSA 2271</strain>
    </source>
</reference>
<dbReference type="Proteomes" id="UP001145114">
    <property type="component" value="Unassembled WGS sequence"/>
</dbReference>
<protein>
    <submittedName>
        <fullName evidence="1">Uncharacterized protein</fullName>
    </submittedName>
</protein>
<dbReference type="EMBL" id="JAMZIH010005152">
    <property type="protein sequence ID" value="KAJ1675921.1"/>
    <property type="molecule type" value="Genomic_DNA"/>
</dbReference>
<comment type="caution">
    <text evidence="1">The sequence shown here is derived from an EMBL/GenBank/DDBJ whole genome shotgun (WGS) entry which is preliminary data.</text>
</comment>
<gene>
    <name evidence="1" type="ORF">EV182_000308</name>
</gene>
<organism evidence="1 2">
    <name type="scientific">Spiromyces aspiralis</name>
    <dbReference type="NCBI Taxonomy" id="68401"/>
    <lineage>
        <taxon>Eukaryota</taxon>
        <taxon>Fungi</taxon>
        <taxon>Fungi incertae sedis</taxon>
        <taxon>Zoopagomycota</taxon>
        <taxon>Kickxellomycotina</taxon>
        <taxon>Kickxellomycetes</taxon>
        <taxon>Kickxellales</taxon>
        <taxon>Kickxellaceae</taxon>
        <taxon>Spiromyces</taxon>
    </lineage>
</organism>
<evidence type="ECO:0000313" key="2">
    <source>
        <dbReference type="Proteomes" id="UP001145114"/>
    </source>
</evidence>
<evidence type="ECO:0000313" key="1">
    <source>
        <dbReference type="EMBL" id="KAJ1675921.1"/>
    </source>
</evidence>
<sequence length="69" mass="7561">MPKQSGPLAGPSFYSSGGNKDRIDPFEQRAEHCERILAELLGVLEKYAKEADKLIAAQQGQRREGMQGG</sequence>
<proteinExistence type="predicted"/>